<evidence type="ECO:0000313" key="3">
    <source>
        <dbReference type="Proteomes" id="UP001215598"/>
    </source>
</evidence>
<gene>
    <name evidence="2" type="ORF">B0H16DRAFT_1469517</name>
</gene>
<accession>A0AAD7HZH4</accession>
<reference evidence="2" key="1">
    <citation type="submission" date="2023-03" db="EMBL/GenBank/DDBJ databases">
        <title>Massive genome expansion in bonnet fungi (Mycena s.s.) driven by repeated elements and novel gene families across ecological guilds.</title>
        <authorList>
            <consortium name="Lawrence Berkeley National Laboratory"/>
            <person name="Harder C.B."/>
            <person name="Miyauchi S."/>
            <person name="Viragh M."/>
            <person name="Kuo A."/>
            <person name="Thoen E."/>
            <person name="Andreopoulos B."/>
            <person name="Lu D."/>
            <person name="Skrede I."/>
            <person name="Drula E."/>
            <person name="Henrissat B."/>
            <person name="Morin E."/>
            <person name="Kohler A."/>
            <person name="Barry K."/>
            <person name="LaButti K."/>
            <person name="Morin E."/>
            <person name="Salamov A."/>
            <person name="Lipzen A."/>
            <person name="Mereny Z."/>
            <person name="Hegedus B."/>
            <person name="Baldrian P."/>
            <person name="Stursova M."/>
            <person name="Weitz H."/>
            <person name="Taylor A."/>
            <person name="Grigoriev I.V."/>
            <person name="Nagy L.G."/>
            <person name="Martin F."/>
            <person name="Kauserud H."/>
        </authorList>
    </citation>
    <scope>NUCLEOTIDE SEQUENCE</scope>
    <source>
        <strain evidence="2">CBHHK182m</strain>
    </source>
</reference>
<organism evidence="2 3">
    <name type="scientific">Mycena metata</name>
    <dbReference type="NCBI Taxonomy" id="1033252"/>
    <lineage>
        <taxon>Eukaryota</taxon>
        <taxon>Fungi</taxon>
        <taxon>Dikarya</taxon>
        <taxon>Basidiomycota</taxon>
        <taxon>Agaricomycotina</taxon>
        <taxon>Agaricomycetes</taxon>
        <taxon>Agaricomycetidae</taxon>
        <taxon>Agaricales</taxon>
        <taxon>Marasmiineae</taxon>
        <taxon>Mycenaceae</taxon>
        <taxon>Mycena</taxon>
    </lineage>
</organism>
<dbReference type="AlphaFoldDB" id="A0AAD7HZH4"/>
<evidence type="ECO:0000256" key="1">
    <source>
        <dbReference type="SAM" id="MobiDB-lite"/>
    </source>
</evidence>
<keyword evidence="3" id="KW-1185">Reference proteome</keyword>
<proteinExistence type="predicted"/>
<sequence length="268" mass="30062">MPRTGTAARRCQRAGLPPSNQAKEDGFFGSTIAFFQGFKAEFLVATEVNGAGAFYHSIGQKYLDKYGYALEWNKDLDDGQEVVDDVNLDEDVASLLPEEADFCAKNFAQLHQKKKKQMPFTKLFNKPDLNPPAPVKPRALHFYSRHYYVEHIKPCIDAWLAAMSCLGAANTPKVTWEAWLVETPEFCQEMLLSLEKQSDIAAQAYKTNGELSVLNNAGYYLQPFADAIHKCFGMNVALLLCGPIPECGGRIEVRRNVKRPSAQDLERF</sequence>
<evidence type="ECO:0000313" key="2">
    <source>
        <dbReference type="EMBL" id="KAJ7730544.1"/>
    </source>
</evidence>
<protein>
    <submittedName>
        <fullName evidence="2">Uncharacterized protein</fullName>
    </submittedName>
</protein>
<dbReference type="EMBL" id="JARKIB010000158">
    <property type="protein sequence ID" value="KAJ7730544.1"/>
    <property type="molecule type" value="Genomic_DNA"/>
</dbReference>
<feature type="region of interest" description="Disordered" evidence="1">
    <location>
        <begin position="1"/>
        <end position="22"/>
    </location>
</feature>
<dbReference type="Proteomes" id="UP001215598">
    <property type="component" value="Unassembled WGS sequence"/>
</dbReference>
<name>A0AAD7HZH4_9AGAR</name>
<comment type="caution">
    <text evidence="2">The sequence shown here is derived from an EMBL/GenBank/DDBJ whole genome shotgun (WGS) entry which is preliminary data.</text>
</comment>